<accession>A0A1H3H104</accession>
<evidence type="ECO:0000256" key="5">
    <source>
        <dbReference type="ARBA" id="ARBA00022970"/>
    </source>
</evidence>
<keyword evidence="5" id="KW-0029">Amino-acid transport</keyword>
<evidence type="ECO:0000256" key="4">
    <source>
        <dbReference type="ARBA" id="ARBA00022840"/>
    </source>
</evidence>
<dbReference type="PANTHER" id="PTHR43820:SF4">
    <property type="entry name" value="HIGH-AFFINITY BRANCHED-CHAIN AMINO ACID TRANSPORT ATP-BINDING PROTEIN LIVF"/>
    <property type="match status" value="1"/>
</dbReference>
<evidence type="ECO:0000256" key="3">
    <source>
        <dbReference type="ARBA" id="ARBA00022741"/>
    </source>
</evidence>
<dbReference type="InterPro" id="IPR052156">
    <property type="entry name" value="BCAA_Transport_ATP-bd_LivF"/>
</dbReference>
<dbReference type="Pfam" id="PF00005">
    <property type="entry name" value="ABC_tran"/>
    <property type="match status" value="1"/>
</dbReference>
<dbReference type="SUPFAM" id="SSF52540">
    <property type="entry name" value="P-loop containing nucleoside triphosphate hydrolases"/>
    <property type="match status" value="1"/>
</dbReference>
<dbReference type="PANTHER" id="PTHR43820">
    <property type="entry name" value="HIGH-AFFINITY BRANCHED-CHAIN AMINO ACID TRANSPORT ATP-BINDING PROTEIN LIVF"/>
    <property type="match status" value="1"/>
</dbReference>
<dbReference type="GO" id="GO:0015658">
    <property type="term" value="F:branched-chain amino acid transmembrane transporter activity"/>
    <property type="evidence" value="ECO:0007669"/>
    <property type="project" value="TreeGrafter"/>
</dbReference>
<evidence type="ECO:0000313" key="8">
    <source>
        <dbReference type="Proteomes" id="UP000199170"/>
    </source>
</evidence>
<dbReference type="CDD" id="cd03224">
    <property type="entry name" value="ABC_TM1139_LivF_branched"/>
    <property type="match status" value="1"/>
</dbReference>
<evidence type="ECO:0000313" key="7">
    <source>
        <dbReference type="EMBL" id="SDY09067.1"/>
    </source>
</evidence>
<dbReference type="InterPro" id="IPR027417">
    <property type="entry name" value="P-loop_NTPase"/>
</dbReference>
<dbReference type="OrthoDB" id="97750at2157"/>
<evidence type="ECO:0000256" key="2">
    <source>
        <dbReference type="ARBA" id="ARBA00022448"/>
    </source>
</evidence>
<name>A0A1H3H104_9EURY</name>
<sequence>MTLVDVSGLDVHYGDLQVLWDISLEVREEDSVVSIVGPNGAGKTTLLKTLSGILTPTNGSVEVLGQDVSRVPSDEIVERGFVQVSEERNLFGDLSVEANLRMGSFTKRENFAENRDMVFEMFPVLEDRRDKNARTLSGGEQQMLAIGRGLMAEPEVLAFDEPSNALAPQLAEQVFETIEEISDDVTVILVEQHVDRALQLADRGYLLENGRIETEGSGAELLESDAIKEGYLRG</sequence>
<keyword evidence="3" id="KW-0547">Nucleotide-binding</keyword>
<dbReference type="InterPro" id="IPR017871">
    <property type="entry name" value="ABC_transporter-like_CS"/>
</dbReference>
<dbReference type="Proteomes" id="UP000199170">
    <property type="component" value="Unassembled WGS sequence"/>
</dbReference>
<dbReference type="RefSeq" id="WP_089767197.1">
    <property type="nucleotide sequence ID" value="NZ_FNPB01000006.1"/>
</dbReference>
<dbReference type="InterPro" id="IPR003593">
    <property type="entry name" value="AAA+_ATPase"/>
</dbReference>
<evidence type="ECO:0000256" key="1">
    <source>
        <dbReference type="ARBA" id="ARBA00005417"/>
    </source>
</evidence>
<dbReference type="GO" id="GO:0016887">
    <property type="term" value="F:ATP hydrolysis activity"/>
    <property type="evidence" value="ECO:0007669"/>
    <property type="project" value="InterPro"/>
</dbReference>
<reference evidence="8" key="1">
    <citation type="submission" date="2016-10" db="EMBL/GenBank/DDBJ databases">
        <authorList>
            <person name="Varghese N."/>
            <person name="Submissions S."/>
        </authorList>
    </citation>
    <scope>NUCLEOTIDE SEQUENCE [LARGE SCALE GENOMIC DNA]</scope>
    <source>
        <strain evidence="8">CGMCC 1.10118</strain>
    </source>
</reference>
<proteinExistence type="inferred from homology"/>
<keyword evidence="8" id="KW-1185">Reference proteome</keyword>
<dbReference type="Gene3D" id="3.40.50.300">
    <property type="entry name" value="P-loop containing nucleotide triphosphate hydrolases"/>
    <property type="match status" value="1"/>
</dbReference>
<dbReference type="InterPro" id="IPR003439">
    <property type="entry name" value="ABC_transporter-like_ATP-bd"/>
</dbReference>
<comment type="similarity">
    <text evidence="1">Belongs to the ABC transporter superfamily.</text>
</comment>
<organism evidence="7 8">
    <name type="scientific">Halobellus clavatus</name>
    <dbReference type="NCBI Taxonomy" id="660517"/>
    <lineage>
        <taxon>Archaea</taxon>
        <taxon>Methanobacteriati</taxon>
        <taxon>Methanobacteriota</taxon>
        <taxon>Stenosarchaea group</taxon>
        <taxon>Halobacteria</taxon>
        <taxon>Halobacteriales</taxon>
        <taxon>Haloferacaceae</taxon>
        <taxon>Halobellus</taxon>
    </lineage>
</organism>
<dbReference type="PROSITE" id="PS50893">
    <property type="entry name" value="ABC_TRANSPORTER_2"/>
    <property type="match status" value="1"/>
</dbReference>
<protein>
    <submittedName>
        <fullName evidence="7">Branched-chain amino acid transport system ATP-binding protein</fullName>
    </submittedName>
</protein>
<dbReference type="AlphaFoldDB" id="A0A1H3H104"/>
<dbReference type="GO" id="GO:0015807">
    <property type="term" value="P:L-amino acid transport"/>
    <property type="evidence" value="ECO:0007669"/>
    <property type="project" value="TreeGrafter"/>
</dbReference>
<keyword evidence="4 7" id="KW-0067">ATP-binding</keyword>
<dbReference type="GO" id="GO:0005524">
    <property type="term" value="F:ATP binding"/>
    <property type="evidence" value="ECO:0007669"/>
    <property type="project" value="UniProtKB-KW"/>
</dbReference>
<dbReference type="PROSITE" id="PS00211">
    <property type="entry name" value="ABC_TRANSPORTER_1"/>
    <property type="match status" value="1"/>
</dbReference>
<gene>
    <name evidence="7" type="ORF">SAMN04487946_10691</name>
</gene>
<dbReference type="SMART" id="SM00382">
    <property type="entry name" value="AAA"/>
    <property type="match status" value="1"/>
</dbReference>
<dbReference type="EMBL" id="FNPB01000006">
    <property type="protein sequence ID" value="SDY09067.1"/>
    <property type="molecule type" value="Genomic_DNA"/>
</dbReference>
<keyword evidence="2" id="KW-0813">Transport</keyword>
<feature type="domain" description="ABC transporter" evidence="6">
    <location>
        <begin position="1"/>
        <end position="234"/>
    </location>
</feature>
<dbReference type="STRING" id="660517.SAMN04487946_10691"/>
<evidence type="ECO:0000259" key="6">
    <source>
        <dbReference type="PROSITE" id="PS50893"/>
    </source>
</evidence>